<keyword evidence="3" id="KW-1185">Reference proteome</keyword>
<sequence length="177" mass="20026">MQPTSINADIEARAILRTVRANAMSGLAVETTAFHTQQEQQLSMTAGSGWRTRDTLEIESWLTNQKEQDQIRKLKEEMQLRLDNLENDIKLQKRSKCAWEAVDYKAGRIVLFNKKFDHIYNTSKGNINEAVAISTAMANRELDTANDTDASDTSGMWDTSASEGENRTAIFYNNFTP</sequence>
<organism evidence="2 3">
    <name type="scientific">Pleurodeles waltl</name>
    <name type="common">Iberian ribbed newt</name>
    <dbReference type="NCBI Taxonomy" id="8319"/>
    <lineage>
        <taxon>Eukaryota</taxon>
        <taxon>Metazoa</taxon>
        <taxon>Chordata</taxon>
        <taxon>Craniata</taxon>
        <taxon>Vertebrata</taxon>
        <taxon>Euteleostomi</taxon>
        <taxon>Amphibia</taxon>
        <taxon>Batrachia</taxon>
        <taxon>Caudata</taxon>
        <taxon>Salamandroidea</taxon>
        <taxon>Salamandridae</taxon>
        <taxon>Pleurodelinae</taxon>
        <taxon>Pleurodeles</taxon>
    </lineage>
</organism>
<protein>
    <submittedName>
        <fullName evidence="2">Uncharacterized protein</fullName>
    </submittedName>
</protein>
<reference evidence="2" key="1">
    <citation type="journal article" date="2022" name="bioRxiv">
        <title>Sequencing and chromosome-scale assembly of the giantPleurodeles waltlgenome.</title>
        <authorList>
            <person name="Brown T."/>
            <person name="Elewa A."/>
            <person name="Iarovenko S."/>
            <person name="Subramanian E."/>
            <person name="Araus A.J."/>
            <person name="Petzold A."/>
            <person name="Susuki M."/>
            <person name="Suzuki K.-i.T."/>
            <person name="Hayashi T."/>
            <person name="Toyoda A."/>
            <person name="Oliveira C."/>
            <person name="Osipova E."/>
            <person name="Leigh N.D."/>
            <person name="Simon A."/>
            <person name="Yun M.H."/>
        </authorList>
    </citation>
    <scope>NUCLEOTIDE SEQUENCE</scope>
    <source>
        <strain evidence="2">20211129_DDA</strain>
        <tissue evidence="2">Liver</tissue>
    </source>
</reference>
<comment type="caution">
    <text evidence="2">The sequence shown here is derived from an EMBL/GenBank/DDBJ whole genome shotgun (WGS) entry which is preliminary data.</text>
</comment>
<evidence type="ECO:0000313" key="2">
    <source>
        <dbReference type="EMBL" id="KAJ1180222.1"/>
    </source>
</evidence>
<accession>A0AAV7TU99</accession>
<dbReference type="AlphaFoldDB" id="A0AAV7TU99"/>
<name>A0AAV7TU99_PLEWA</name>
<dbReference type="EMBL" id="JANPWB010000006">
    <property type="protein sequence ID" value="KAJ1180222.1"/>
    <property type="molecule type" value="Genomic_DNA"/>
</dbReference>
<evidence type="ECO:0000256" key="1">
    <source>
        <dbReference type="SAM" id="Coils"/>
    </source>
</evidence>
<keyword evidence="1" id="KW-0175">Coiled coil</keyword>
<feature type="coiled-coil region" evidence="1">
    <location>
        <begin position="64"/>
        <end position="95"/>
    </location>
</feature>
<proteinExistence type="predicted"/>
<gene>
    <name evidence="2" type="ORF">NDU88_005444</name>
</gene>
<dbReference type="Proteomes" id="UP001066276">
    <property type="component" value="Chromosome 3_2"/>
</dbReference>
<evidence type="ECO:0000313" key="3">
    <source>
        <dbReference type="Proteomes" id="UP001066276"/>
    </source>
</evidence>